<accession>A0A8B8SFJ0</accession>
<comment type="subunit">
    <text evidence="14">Regulatory subunit of the sodium/potassium-transporting ATPase which is composed of a catalytic alpha subunit, an auxiliary non-catalytic beta subunit and an additional regulatory subunit.</text>
</comment>
<dbReference type="GO" id="GO:0043269">
    <property type="term" value="P:regulation of monoatomic ion transport"/>
    <property type="evidence" value="ECO:0007669"/>
    <property type="project" value="InterPro"/>
</dbReference>
<evidence type="ECO:0000256" key="8">
    <source>
        <dbReference type="ARBA" id="ARBA00022989"/>
    </source>
</evidence>
<organism evidence="16 17">
    <name type="scientific">Camelus ferus</name>
    <name type="common">Wild bactrian camel</name>
    <name type="synonym">Camelus bactrianus ferus</name>
    <dbReference type="NCBI Taxonomy" id="419612"/>
    <lineage>
        <taxon>Eukaryota</taxon>
        <taxon>Metazoa</taxon>
        <taxon>Chordata</taxon>
        <taxon>Craniata</taxon>
        <taxon>Vertebrata</taxon>
        <taxon>Euteleostomi</taxon>
        <taxon>Mammalia</taxon>
        <taxon>Eutheria</taxon>
        <taxon>Laurasiatheria</taxon>
        <taxon>Artiodactyla</taxon>
        <taxon>Tylopoda</taxon>
        <taxon>Camelidae</taxon>
        <taxon>Camelus</taxon>
    </lineage>
</organism>
<dbReference type="Pfam" id="PF02038">
    <property type="entry name" value="ATP1G1_PLM_MAT8"/>
    <property type="match status" value="1"/>
</dbReference>
<dbReference type="GO" id="GO:0006813">
    <property type="term" value="P:potassium ion transport"/>
    <property type="evidence" value="ECO:0007669"/>
    <property type="project" value="UniProtKB-KW"/>
</dbReference>
<evidence type="ECO:0000256" key="2">
    <source>
        <dbReference type="ARBA" id="ARBA00005948"/>
    </source>
</evidence>
<dbReference type="GeneID" id="102506955"/>
<evidence type="ECO:0000256" key="6">
    <source>
        <dbReference type="ARBA" id="ARBA00022692"/>
    </source>
</evidence>
<evidence type="ECO:0000256" key="12">
    <source>
        <dbReference type="ARBA" id="ARBA00023201"/>
    </source>
</evidence>
<evidence type="ECO:0000313" key="17">
    <source>
        <dbReference type="RefSeq" id="XP_032328559.1"/>
    </source>
</evidence>
<keyword evidence="9" id="KW-0915">Sodium</keyword>
<evidence type="ECO:0000313" key="16">
    <source>
        <dbReference type="Proteomes" id="UP000694856"/>
    </source>
</evidence>
<keyword evidence="10 15" id="KW-0406">Ion transport</keyword>
<evidence type="ECO:0000256" key="14">
    <source>
        <dbReference type="ARBA" id="ARBA00034793"/>
    </source>
</evidence>
<dbReference type="GO" id="GO:0006814">
    <property type="term" value="P:sodium ion transport"/>
    <property type="evidence" value="ECO:0007669"/>
    <property type="project" value="UniProtKB-KW"/>
</dbReference>
<dbReference type="InterPro" id="IPR000272">
    <property type="entry name" value="Ion-transport_regulator_FXYD"/>
</dbReference>
<keyword evidence="5" id="KW-0740">Sodium/potassium transport</keyword>
<evidence type="ECO:0000256" key="1">
    <source>
        <dbReference type="ARBA" id="ARBA00004183"/>
    </source>
</evidence>
<dbReference type="PROSITE" id="PS01310">
    <property type="entry name" value="FXYD"/>
    <property type="match status" value="1"/>
</dbReference>
<keyword evidence="16" id="KW-1185">Reference proteome</keyword>
<dbReference type="FunFam" id="1.20.5.780:FF:000004">
    <property type="entry name" value="FXYD domain-containing ion transport regulator"/>
    <property type="match status" value="1"/>
</dbReference>
<name>A0A8B8SFJ0_CAMFR</name>
<dbReference type="GO" id="GO:0016020">
    <property type="term" value="C:membrane"/>
    <property type="evidence" value="ECO:0007669"/>
    <property type="project" value="UniProtKB-SubCell"/>
</dbReference>
<dbReference type="GO" id="GO:0017080">
    <property type="term" value="F:sodium channel regulator activity"/>
    <property type="evidence" value="ECO:0007669"/>
    <property type="project" value="TreeGrafter"/>
</dbReference>
<dbReference type="RefSeq" id="XP_032328559.1">
    <property type="nucleotide sequence ID" value="XM_032472668.1"/>
</dbReference>
<reference evidence="17" key="1">
    <citation type="submission" date="2025-08" db="UniProtKB">
        <authorList>
            <consortium name="RefSeq"/>
        </authorList>
    </citation>
    <scope>IDENTIFICATION</scope>
    <source>
        <tissue evidence="17">Ear skin</tissue>
    </source>
</reference>
<sequence>MAGLSTDDGGSSSGDVDPFYYDYESVRNGGLIFAALAFIVGLIIILSKRFRCGGKKRHRPVNEDEL</sequence>
<dbReference type="Gene3D" id="1.20.5.780">
    <property type="entry name" value="Single helix bin"/>
    <property type="match status" value="1"/>
</dbReference>
<keyword evidence="4" id="KW-0633">Potassium transport</keyword>
<protein>
    <recommendedName>
        <fullName evidence="15">FXYD domain-containing ion transport regulator</fullName>
    </recommendedName>
</protein>
<dbReference type="InterPro" id="IPR047297">
    <property type="entry name" value="FXYD_motif"/>
</dbReference>
<keyword evidence="12" id="KW-0739">Sodium transport</keyword>
<dbReference type="CDD" id="cd20318">
    <property type="entry name" value="FXYD2"/>
    <property type="match status" value="1"/>
</dbReference>
<evidence type="ECO:0000256" key="5">
    <source>
        <dbReference type="ARBA" id="ARBA00022607"/>
    </source>
</evidence>
<keyword evidence="6 15" id="KW-0812">Transmembrane</keyword>
<gene>
    <name evidence="17" type="primary">FXYD2</name>
</gene>
<evidence type="ECO:0000256" key="13">
    <source>
        <dbReference type="ARBA" id="ARBA00034654"/>
    </source>
</evidence>
<dbReference type="InterPro" id="IPR047282">
    <property type="entry name" value="ATNG"/>
</dbReference>
<feature type="transmembrane region" description="Helical" evidence="15">
    <location>
        <begin position="29"/>
        <end position="47"/>
    </location>
</feature>
<dbReference type="PANTHER" id="PTHR14132">
    <property type="entry name" value="SODIUM/POTASSIUM-TRANSPORTING ATPASE SUBUNIT GAMMA"/>
    <property type="match status" value="1"/>
</dbReference>
<evidence type="ECO:0000256" key="10">
    <source>
        <dbReference type="ARBA" id="ARBA00023065"/>
    </source>
</evidence>
<dbReference type="CTD" id="486"/>
<keyword evidence="8 15" id="KW-1133">Transmembrane helix</keyword>
<evidence type="ECO:0000256" key="3">
    <source>
        <dbReference type="ARBA" id="ARBA00022448"/>
    </source>
</evidence>
<keyword evidence="3 15" id="KW-0813">Transport</keyword>
<keyword evidence="7" id="KW-0630">Potassium</keyword>
<evidence type="ECO:0000256" key="4">
    <source>
        <dbReference type="ARBA" id="ARBA00022538"/>
    </source>
</evidence>
<comment type="subcellular location">
    <subcellularLocation>
        <location evidence="1">Membrane</location>
        <topology evidence="1">Single-pass type III membrane protein</topology>
    </subcellularLocation>
</comment>
<evidence type="ECO:0000256" key="15">
    <source>
        <dbReference type="RuleBase" id="RU364131"/>
    </source>
</evidence>
<comment type="function">
    <text evidence="13">May be involved in forming the receptor site for cardiac glycoside binding or may modulate the transport function of the sodium ATPase.</text>
</comment>
<proteinExistence type="inferred from homology"/>
<keyword evidence="11 15" id="KW-0472">Membrane</keyword>
<evidence type="ECO:0000256" key="11">
    <source>
        <dbReference type="ARBA" id="ARBA00023136"/>
    </source>
</evidence>
<dbReference type="Proteomes" id="UP000694856">
    <property type="component" value="Chromosome 33"/>
</dbReference>
<evidence type="ECO:0000256" key="9">
    <source>
        <dbReference type="ARBA" id="ARBA00023053"/>
    </source>
</evidence>
<dbReference type="PANTHER" id="PTHR14132:SF3">
    <property type="entry name" value="SODIUM_POTASSIUM-TRANSPORTING ATPASE SUBUNIT GAMMA"/>
    <property type="match status" value="1"/>
</dbReference>
<evidence type="ECO:0000256" key="7">
    <source>
        <dbReference type="ARBA" id="ARBA00022958"/>
    </source>
</evidence>
<comment type="similarity">
    <text evidence="2 15">Belongs to the FXYD family.</text>
</comment>
<dbReference type="AlphaFoldDB" id="A0A8B8SFJ0"/>